<dbReference type="InterPro" id="IPR035979">
    <property type="entry name" value="RBD_domain_sf"/>
</dbReference>
<name>A0ABD0T1V5_LOXSC</name>
<evidence type="ECO:0000313" key="10">
    <source>
        <dbReference type="Proteomes" id="UP001549920"/>
    </source>
</evidence>
<evidence type="ECO:0000313" key="9">
    <source>
        <dbReference type="EMBL" id="KAL0880666.1"/>
    </source>
</evidence>
<dbReference type="SMART" id="SM00360">
    <property type="entry name" value="RRM"/>
    <property type="match status" value="1"/>
</dbReference>
<comment type="similarity">
    <text evidence="1">Belongs to the RRM RBM42 family.</text>
</comment>
<dbReference type="Proteomes" id="UP001549920">
    <property type="component" value="Unassembled WGS sequence"/>
</dbReference>
<evidence type="ECO:0000313" key="8">
    <source>
        <dbReference type="EMBL" id="KAL0831083.1"/>
    </source>
</evidence>
<evidence type="ECO:0000256" key="5">
    <source>
        <dbReference type="PROSITE-ProRule" id="PRU00176"/>
    </source>
</evidence>
<evidence type="ECO:0000259" key="7">
    <source>
        <dbReference type="PROSITE" id="PS50102"/>
    </source>
</evidence>
<evidence type="ECO:0000256" key="2">
    <source>
        <dbReference type="ARBA" id="ARBA00015192"/>
    </source>
</evidence>
<comment type="caution">
    <text evidence="8">The sequence shown here is derived from an EMBL/GenBank/DDBJ whole genome shotgun (WGS) entry which is preliminary data.</text>
</comment>
<dbReference type="Proteomes" id="UP001549921">
    <property type="component" value="Unassembled WGS sequence"/>
</dbReference>
<gene>
    <name evidence="9" type="ORF">ABMA27_001885</name>
    <name evidence="8" type="ORF">ABMA28_001958</name>
</gene>
<dbReference type="Gene3D" id="3.30.70.330">
    <property type="match status" value="1"/>
</dbReference>
<evidence type="ECO:0000256" key="1">
    <source>
        <dbReference type="ARBA" id="ARBA00007408"/>
    </source>
</evidence>
<keyword evidence="3 5" id="KW-0694">RNA-binding</keyword>
<reference evidence="10 11" key="1">
    <citation type="submission" date="2024-06" db="EMBL/GenBank/DDBJ databases">
        <title>A chromosome-level genome assembly of beet webworm, Loxostege sticticalis.</title>
        <authorList>
            <person name="Zhang Y."/>
        </authorList>
    </citation>
    <scope>NUCLEOTIDE SEQUENCE [LARGE SCALE GENOMIC DNA]</scope>
    <source>
        <strain evidence="9">AQ026</strain>
        <strain evidence="8">AQ028</strain>
        <tissue evidence="8">Male pupae</tissue>
        <tissue evidence="9">Whole body</tissue>
    </source>
</reference>
<dbReference type="GO" id="GO:0003723">
    <property type="term" value="F:RNA binding"/>
    <property type="evidence" value="ECO:0007669"/>
    <property type="project" value="UniProtKB-UniRule"/>
</dbReference>
<dbReference type="PANTHER" id="PTHR47640:SF11">
    <property type="entry name" value="RNA-BINDING PROTEIN 42"/>
    <property type="match status" value="1"/>
</dbReference>
<feature type="compositionally biased region" description="Pro residues" evidence="6">
    <location>
        <begin position="116"/>
        <end position="126"/>
    </location>
</feature>
<dbReference type="InterPro" id="IPR012677">
    <property type="entry name" value="Nucleotide-bd_a/b_plait_sf"/>
</dbReference>
<evidence type="ECO:0000256" key="3">
    <source>
        <dbReference type="ARBA" id="ARBA00022884"/>
    </source>
</evidence>
<evidence type="ECO:0000256" key="4">
    <source>
        <dbReference type="ARBA" id="ARBA00030574"/>
    </source>
</evidence>
<feature type="compositionally biased region" description="Basic residues" evidence="6">
    <location>
        <begin position="196"/>
        <end position="207"/>
    </location>
</feature>
<proteinExistence type="inferred from homology"/>
<dbReference type="InterPro" id="IPR034215">
    <property type="entry name" value="RBM42_RRM"/>
</dbReference>
<dbReference type="PROSITE" id="PS50102">
    <property type="entry name" value="RRM"/>
    <property type="match status" value="1"/>
</dbReference>
<evidence type="ECO:0000256" key="6">
    <source>
        <dbReference type="SAM" id="MobiDB-lite"/>
    </source>
</evidence>
<dbReference type="AlphaFoldDB" id="A0ABD0T1V5"/>
<feature type="region of interest" description="Disordered" evidence="6">
    <location>
        <begin position="96"/>
        <end position="208"/>
    </location>
</feature>
<organism evidence="8 11">
    <name type="scientific">Loxostege sticticalis</name>
    <name type="common">Beet webworm moth</name>
    <dbReference type="NCBI Taxonomy" id="481309"/>
    <lineage>
        <taxon>Eukaryota</taxon>
        <taxon>Metazoa</taxon>
        <taxon>Ecdysozoa</taxon>
        <taxon>Arthropoda</taxon>
        <taxon>Hexapoda</taxon>
        <taxon>Insecta</taxon>
        <taxon>Pterygota</taxon>
        <taxon>Neoptera</taxon>
        <taxon>Endopterygota</taxon>
        <taxon>Lepidoptera</taxon>
        <taxon>Glossata</taxon>
        <taxon>Ditrysia</taxon>
        <taxon>Pyraloidea</taxon>
        <taxon>Crambidae</taxon>
        <taxon>Pyraustinae</taxon>
        <taxon>Loxostege</taxon>
    </lineage>
</organism>
<dbReference type="SUPFAM" id="SSF54928">
    <property type="entry name" value="RNA-binding domain, RBD"/>
    <property type="match status" value="1"/>
</dbReference>
<feature type="domain" description="RRM" evidence="7">
    <location>
        <begin position="228"/>
        <end position="306"/>
    </location>
</feature>
<dbReference type="EMBL" id="JBEUOH010000012">
    <property type="protein sequence ID" value="KAL0880666.1"/>
    <property type="molecule type" value="Genomic_DNA"/>
</dbReference>
<dbReference type="PANTHER" id="PTHR47640">
    <property type="entry name" value="TRNA SELENOCYSTEINE 1-ASSOCIATED PROTEIN 1-RELATED-RELATED"/>
    <property type="match status" value="1"/>
</dbReference>
<feature type="compositionally biased region" description="Basic and acidic residues" evidence="6">
    <location>
        <begin position="139"/>
        <end position="150"/>
    </location>
</feature>
<dbReference type="InterPro" id="IPR050825">
    <property type="entry name" value="RBM42_RBP45_47-like"/>
</dbReference>
<dbReference type="InterPro" id="IPR000504">
    <property type="entry name" value="RRM_dom"/>
</dbReference>
<dbReference type="Pfam" id="PF00076">
    <property type="entry name" value="RRM_1"/>
    <property type="match status" value="1"/>
</dbReference>
<dbReference type="CDD" id="cd12383">
    <property type="entry name" value="RRM_RBM42"/>
    <property type="match status" value="1"/>
</dbReference>
<keyword evidence="10" id="KW-1185">Reference proteome</keyword>
<sequence length="334" mass="36790">MEDSSKYQQMQDEMSRFEAEISGADLPMAPRAVIGAGTFGAVQQQLERAVPPPPPPPAMMPFEPALARMMYPTVPPPPPPPTMMVPASVQRLRPPMGAEGFPGPMPFLRAGLPGPQLIPPPPPKPQPVVLSAAPKLYKQPKDDDEKEKKHESKKRKRSPPPPPPARASPPPAPAPPPPPVISAPAPAPALDAQPPKAKKEKKNRKVVRTAGGQVWEDVTLLDWPDDDFRMFCGDLGNDVTDELLTRTFSKYTSFQRAKVIRDKRTNKSKGFGFVSFKDPGDFIKAMKEMDGRYVGSRPIKLRKSTWKNRALDVVRKKEKEKQALLSLLLSGNKS</sequence>
<evidence type="ECO:0000313" key="11">
    <source>
        <dbReference type="Proteomes" id="UP001549921"/>
    </source>
</evidence>
<dbReference type="EMBL" id="JBEDNZ010000012">
    <property type="protein sequence ID" value="KAL0831083.1"/>
    <property type="molecule type" value="Genomic_DNA"/>
</dbReference>
<feature type="compositionally biased region" description="Pro residues" evidence="6">
    <location>
        <begin position="159"/>
        <end position="187"/>
    </location>
</feature>
<protein>
    <recommendedName>
        <fullName evidence="2">RNA-binding protein 42</fullName>
    </recommendedName>
    <alternativeName>
        <fullName evidence="4">RNA-binding motif protein 42</fullName>
    </alternativeName>
</protein>
<accession>A0ABD0T1V5</accession>